<protein>
    <submittedName>
        <fullName evidence="1">2237_t:CDS:1</fullName>
    </submittedName>
</protein>
<name>A0ACA9RP47_9GLOM</name>
<organism evidence="1 2">
    <name type="scientific">Racocetra persica</name>
    <dbReference type="NCBI Taxonomy" id="160502"/>
    <lineage>
        <taxon>Eukaryota</taxon>
        <taxon>Fungi</taxon>
        <taxon>Fungi incertae sedis</taxon>
        <taxon>Mucoromycota</taxon>
        <taxon>Glomeromycotina</taxon>
        <taxon>Glomeromycetes</taxon>
        <taxon>Diversisporales</taxon>
        <taxon>Gigasporaceae</taxon>
        <taxon>Racocetra</taxon>
    </lineage>
</organism>
<dbReference type="Proteomes" id="UP000789920">
    <property type="component" value="Unassembled WGS sequence"/>
</dbReference>
<proteinExistence type="predicted"/>
<reference evidence="1" key="1">
    <citation type="submission" date="2021-06" db="EMBL/GenBank/DDBJ databases">
        <authorList>
            <person name="Kallberg Y."/>
            <person name="Tangrot J."/>
            <person name="Rosling A."/>
        </authorList>
    </citation>
    <scope>NUCLEOTIDE SEQUENCE</scope>
    <source>
        <strain evidence="1">MA461A</strain>
    </source>
</reference>
<feature type="non-terminal residue" evidence="1">
    <location>
        <position position="1"/>
    </location>
</feature>
<dbReference type="EMBL" id="CAJVQC010061196">
    <property type="protein sequence ID" value="CAG8801550.1"/>
    <property type="molecule type" value="Genomic_DNA"/>
</dbReference>
<comment type="caution">
    <text evidence="1">The sequence shown here is derived from an EMBL/GenBank/DDBJ whole genome shotgun (WGS) entry which is preliminary data.</text>
</comment>
<feature type="non-terminal residue" evidence="1">
    <location>
        <position position="139"/>
    </location>
</feature>
<sequence length="139" mass="15435">IYEKFVKQKAQNVQNTNPGKRSINTSQSTSVVTNTSTNVATNTQQQSMEIDDADLSVMESQVGDTPLIKSQIDGVHSSSVGKSKPIEDNSIIVISDEEDDKPKDGDHGGDKDKLFRLYSHKLHIRKPRVPYSRISFDDS</sequence>
<evidence type="ECO:0000313" key="1">
    <source>
        <dbReference type="EMBL" id="CAG8801550.1"/>
    </source>
</evidence>
<keyword evidence="2" id="KW-1185">Reference proteome</keyword>
<gene>
    <name evidence="1" type="ORF">RPERSI_LOCUS21131</name>
</gene>
<accession>A0ACA9RP47</accession>
<evidence type="ECO:0000313" key="2">
    <source>
        <dbReference type="Proteomes" id="UP000789920"/>
    </source>
</evidence>